<dbReference type="Gene3D" id="3.40.50.12780">
    <property type="entry name" value="N-terminal domain of ligase-like"/>
    <property type="match status" value="1"/>
</dbReference>
<feature type="domain" description="AMP-binding enzyme C-terminal" evidence="4">
    <location>
        <begin position="427"/>
        <end position="502"/>
    </location>
</feature>
<evidence type="ECO:0000313" key="5">
    <source>
        <dbReference type="EMBL" id="TVT23890.1"/>
    </source>
</evidence>
<dbReference type="GO" id="GO:0031956">
    <property type="term" value="F:medium-chain fatty acid-CoA ligase activity"/>
    <property type="evidence" value="ECO:0007669"/>
    <property type="project" value="TreeGrafter"/>
</dbReference>
<keyword evidence="2 5" id="KW-0436">Ligase</keyword>
<organism evidence="5 6">
    <name type="scientific">Amycolatopsis acidiphila</name>
    <dbReference type="NCBI Taxonomy" id="715473"/>
    <lineage>
        <taxon>Bacteria</taxon>
        <taxon>Bacillati</taxon>
        <taxon>Actinomycetota</taxon>
        <taxon>Actinomycetes</taxon>
        <taxon>Pseudonocardiales</taxon>
        <taxon>Pseudonocardiaceae</taxon>
        <taxon>Amycolatopsis</taxon>
    </lineage>
</organism>
<protein>
    <submittedName>
        <fullName evidence="5">ATP-dependent acyl-CoA ligase</fullName>
    </submittedName>
</protein>
<name>A0A558AI00_9PSEU</name>
<dbReference type="InterPro" id="IPR045851">
    <property type="entry name" value="AMP-bd_C_sf"/>
</dbReference>
<dbReference type="PANTHER" id="PTHR43201:SF5">
    <property type="entry name" value="MEDIUM-CHAIN ACYL-COA LIGASE ACSF2, MITOCHONDRIAL"/>
    <property type="match status" value="1"/>
</dbReference>
<evidence type="ECO:0000259" key="4">
    <source>
        <dbReference type="Pfam" id="PF13193"/>
    </source>
</evidence>
<feature type="domain" description="AMP-dependent synthetase/ligase" evidence="3">
    <location>
        <begin position="13"/>
        <end position="377"/>
    </location>
</feature>
<dbReference type="InterPro" id="IPR042099">
    <property type="entry name" value="ANL_N_sf"/>
</dbReference>
<dbReference type="InterPro" id="IPR025110">
    <property type="entry name" value="AMP-bd_C"/>
</dbReference>
<gene>
    <name evidence="5" type="ORF">FNH06_08495</name>
</gene>
<dbReference type="PROSITE" id="PS00455">
    <property type="entry name" value="AMP_BINDING"/>
    <property type="match status" value="1"/>
</dbReference>
<dbReference type="InterPro" id="IPR000873">
    <property type="entry name" value="AMP-dep_synth/lig_dom"/>
</dbReference>
<dbReference type="InterPro" id="IPR020845">
    <property type="entry name" value="AMP-binding_CS"/>
</dbReference>
<evidence type="ECO:0000259" key="3">
    <source>
        <dbReference type="Pfam" id="PF00501"/>
    </source>
</evidence>
<dbReference type="AlphaFoldDB" id="A0A558AI00"/>
<evidence type="ECO:0000256" key="1">
    <source>
        <dbReference type="ARBA" id="ARBA00006432"/>
    </source>
</evidence>
<dbReference type="EMBL" id="VJZA01000009">
    <property type="protein sequence ID" value="TVT23890.1"/>
    <property type="molecule type" value="Genomic_DNA"/>
</dbReference>
<dbReference type="Pfam" id="PF00501">
    <property type="entry name" value="AMP-binding"/>
    <property type="match status" value="1"/>
</dbReference>
<reference evidence="5 6" key="1">
    <citation type="submission" date="2019-07" db="EMBL/GenBank/DDBJ databases">
        <title>New species of Amycolatopsis and Streptomyces.</title>
        <authorList>
            <person name="Duangmal K."/>
            <person name="Teo W.F.A."/>
            <person name="Lipun K."/>
        </authorList>
    </citation>
    <scope>NUCLEOTIDE SEQUENCE [LARGE SCALE GENOMIC DNA]</scope>
    <source>
        <strain evidence="5 6">JCM 30562</strain>
    </source>
</reference>
<accession>A0A558AI00</accession>
<evidence type="ECO:0000313" key="6">
    <source>
        <dbReference type="Proteomes" id="UP000318578"/>
    </source>
</evidence>
<comment type="caution">
    <text evidence="5">The sequence shown here is derived from an EMBL/GenBank/DDBJ whole genome shotgun (WGS) entry which is preliminary data.</text>
</comment>
<comment type="similarity">
    <text evidence="1">Belongs to the ATP-dependent AMP-binding enzyme family.</text>
</comment>
<dbReference type="SUPFAM" id="SSF56801">
    <property type="entry name" value="Acetyl-CoA synthetase-like"/>
    <property type="match status" value="1"/>
</dbReference>
<dbReference type="GO" id="GO:0006631">
    <property type="term" value="P:fatty acid metabolic process"/>
    <property type="evidence" value="ECO:0007669"/>
    <property type="project" value="TreeGrafter"/>
</dbReference>
<proteinExistence type="inferred from homology"/>
<keyword evidence="6" id="KW-1185">Reference proteome</keyword>
<sequence length="528" mass="58079">MRDRDSAWDWMSAQAERSPERRFIFFEGRWLTYGDVVTRADAVAGGLSKVGVAKGDRVAFLAGNSPDYFVAFLAVVRLGALFVPIIDGSKAPEIEYVFTHSGSTFLVTDATQLAELSGANAELLGGFRRVFLLPDPDTGYQRAPASADGPQCLTLDELAHLDGPRPDVVVSGDDDLGIFYTSGTTGKPKGAVLPHRGFAAAGRLMAEQLQYREDDVVLCVLPLFHVGGLHYCVAPAIAARSGVMLQRKFSVTRFWRDVDESGATGGLLMPAHMAMLLTPPPAPDDRSHPLKLVCSHYRDTKFSGRFGVDIATTWALSEGSGIGTFTRRLYDRYEEKLVGWPLGDGKLKIVDASGEELPPDSVGEICIQHDSLMRGYWRDPEQTTLTLRDGWLHTLDAGRLDSEGRLFFEGRVKNMIKRSGENVAAEEVQNVITSHPATVECAVIGVPDPIRTEEVKAFVVRTAGSELEPEEIVRWCEERLSSFKVPRYIHFVGQLPKSTTGKVQLFKLRALPDQTACWDRLSVDGARH</sequence>
<dbReference type="Pfam" id="PF13193">
    <property type="entry name" value="AMP-binding_C"/>
    <property type="match status" value="1"/>
</dbReference>
<dbReference type="Gene3D" id="3.30.300.30">
    <property type="match status" value="1"/>
</dbReference>
<dbReference type="Proteomes" id="UP000318578">
    <property type="component" value="Unassembled WGS sequence"/>
</dbReference>
<dbReference type="PANTHER" id="PTHR43201">
    <property type="entry name" value="ACYL-COA SYNTHETASE"/>
    <property type="match status" value="1"/>
</dbReference>
<evidence type="ECO:0000256" key="2">
    <source>
        <dbReference type="ARBA" id="ARBA00022598"/>
    </source>
</evidence>
<dbReference type="OrthoDB" id="2579187at2"/>